<comment type="caution">
    <text evidence="2">The sequence shown here is derived from an EMBL/GenBank/DDBJ whole genome shotgun (WGS) entry which is preliminary data.</text>
</comment>
<dbReference type="EMBL" id="JFHC01000006">
    <property type="protein sequence ID" value="KDR43628.1"/>
    <property type="molecule type" value="Genomic_DNA"/>
</dbReference>
<accession>A0A069PSC3</accession>
<dbReference type="Pfam" id="PF20546">
    <property type="entry name" value="DUF6760"/>
    <property type="match status" value="1"/>
</dbReference>
<organism evidence="2 3">
    <name type="scientific">Caballeronia glathei</name>
    <dbReference type="NCBI Taxonomy" id="60547"/>
    <lineage>
        <taxon>Bacteria</taxon>
        <taxon>Pseudomonadati</taxon>
        <taxon>Pseudomonadota</taxon>
        <taxon>Betaproteobacteria</taxon>
        <taxon>Burkholderiales</taxon>
        <taxon>Burkholderiaceae</taxon>
        <taxon>Caballeronia</taxon>
    </lineage>
</organism>
<feature type="domain" description="DUF6760" evidence="1">
    <location>
        <begin position="18"/>
        <end position="67"/>
    </location>
</feature>
<protein>
    <recommendedName>
        <fullName evidence="1">DUF6760 domain-containing protein</fullName>
    </recommendedName>
</protein>
<reference evidence="2 3" key="1">
    <citation type="submission" date="2014-03" db="EMBL/GenBank/DDBJ databases">
        <title>Draft Genome Sequences of Four Burkholderia Strains.</title>
        <authorList>
            <person name="Liu X.Y."/>
            <person name="Li C.X."/>
            <person name="Xu J.H."/>
        </authorList>
    </citation>
    <scope>NUCLEOTIDE SEQUENCE [LARGE SCALE GENOMIC DNA]</scope>
    <source>
        <strain evidence="2 3">DSM 50014</strain>
    </source>
</reference>
<dbReference type="RefSeq" id="WP_035930216.1">
    <property type="nucleotide sequence ID" value="NZ_CADFFX010000001.1"/>
</dbReference>
<dbReference type="AlphaFoldDB" id="A0A069PSC3"/>
<proteinExistence type="predicted"/>
<name>A0A069PSC3_9BURK</name>
<dbReference type="STRING" id="60547.GCA_000751215_02270"/>
<sequence length="72" mass="8450">MREEVRGGGGCIGGAIGYRPEQIFEEVAYLAYHFHWPHAQLMSLDHLERRRWVEEVAKINERINDAQTNRLE</sequence>
<dbReference type="InterPro" id="IPR046648">
    <property type="entry name" value="DUF6760"/>
</dbReference>
<gene>
    <name evidence="2" type="ORF">BG61_32525</name>
</gene>
<dbReference type="Proteomes" id="UP000027466">
    <property type="component" value="Unassembled WGS sequence"/>
</dbReference>
<keyword evidence="3" id="KW-1185">Reference proteome</keyword>
<evidence type="ECO:0000313" key="2">
    <source>
        <dbReference type="EMBL" id="KDR43628.1"/>
    </source>
</evidence>
<evidence type="ECO:0000259" key="1">
    <source>
        <dbReference type="Pfam" id="PF20546"/>
    </source>
</evidence>
<evidence type="ECO:0000313" key="3">
    <source>
        <dbReference type="Proteomes" id="UP000027466"/>
    </source>
</evidence>